<accession>A0A915DNN9</accession>
<reference evidence="2" key="1">
    <citation type="submission" date="2022-11" db="UniProtKB">
        <authorList>
            <consortium name="WormBaseParasite"/>
        </authorList>
    </citation>
    <scope>IDENTIFICATION</scope>
</reference>
<evidence type="ECO:0000313" key="2">
    <source>
        <dbReference type="WBParaSite" id="jg21506"/>
    </source>
</evidence>
<sequence>MNHLQHLADQPFSSTIVWLSNLSNWLFNSSSANSFNKFGWVGAAMGAGIVAPLKVWKPSALFPLCPLLVGTETDWSFHLSACCSDYGS</sequence>
<keyword evidence="1" id="KW-1185">Reference proteome</keyword>
<name>A0A915DNN9_9BILA</name>
<evidence type="ECO:0000313" key="1">
    <source>
        <dbReference type="Proteomes" id="UP000887574"/>
    </source>
</evidence>
<protein>
    <submittedName>
        <fullName evidence="2">Uncharacterized protein</fullName>
    </submittedName>
</protein>
<dbReference type="Proteomes" id="UP000887574">
    <property type="component" value="Unplaced"/>
</dbReference>
<dbReference type="WBParaSite" id="jg21506">
    <property type="protein sequence ID" value="jg21506"/>
    <property type="gene ID" value="jg21506"/>
</dbReference>
<dbReference type="AlphaFoldDB" id="A0A915DNN9"/>
<organism evidence="1 2">
    <name type="scientific">Ditylenchus dipsaci</name>
    <dbReference type="NCBI Taxonomy" id="166011"/>
    <lineage>
        <taxon>Eukaryota</taxon>
        <taxon>Metazoa</taxon>
        <taxon>Ecdysozoa</taxon>
        <taxon>Nematoda</taxon>
        <taxon>Chromadorea</taxon>
        <taxon>Rhabditida</taxon>
        <taxon>Tylenchina</taxon>
        <taxon>Tylenchomorpha</taxon>
        <taxon>Sphaerularioidea</taxon>
        <taxon>Anguinidae</taxon>
        <taxon>Anguininae</taxon>
        <taxon>Ditylenchus</taxon>
    </lineage>
</organism>
<proteinExistence type="predicted"/>